<dbReference type="EMBL" id="DVNC01000037">
    <property type="protein sequence ID" value="HIU53544.1"/>
    <property type="molecule type" value="Genomic_DNA"/>
</dbReference>
<reference evidence="2" key="2">
    <citation type="journal article" date="2021" name="PeerJ">
        <title>Extensive microbial diversity within the chicken gut microbiome revealed by metagenomics and culture.</title>
        <authorList>
            <person name="Gilroy R."/>
            <person name="Ravi A."/>
            <person name="Getino M."/>
            <person name="Pursley I."/>
            <person name="Horton D.L."/>
            <person name="Alikhan N.F."/>
            <person name="Baker D."/>
            <person name="Gharbi K."/>
            <person name="Hall N."/>
            <person name="Watson M."/>
            <person name="Adriaenssens E.M."/>
            <person name="Foster-Nyarko E."/>
            <person name="Jarju S."/>
            <person name="Secka A."/>
            <person name="Antonio M."/>
            <person name="Oren A."/>
            <person name="Chaudhuri R.R."/>
            <person name="La Ragione R."/>
            <person name="Hildebrand F."/>
            <person name="Pallen M.J."/>
        </authorList>
    </citation>
    <scope>NUCLEOTIDE SEQUENCE</scope>
    <source>
        <strain evidence="2">ChiW3-316</strain>
    </source>
</reference>
<dbReference type="PANTHER" id="PTHR30399">
    <property type="entry name" value="UNCHARACTERIZED PROTEIN YGJP"/>
    <property type="match status" value="1"/>
</dbReference>
<dbReference type="Pfam" id="PF01863">
    <property type="entry name" value="YgjP-like"/>
    <property type="match status" value="1"/>
</dbReference>
<dbReference type="CDD" id="cd07344">
    <property type="entry name" value="M48_yhfN_like"/>
    <property type="match status" value="1"/>
</dbReference>
<dbReference type="Gene3D" id="3.30.2010.10">
    <property type="entry name" value="Metalloproteases ('zincins'), catalytic domain"/>
    <property type="match status" value="1"/>
</dbReference>
<protein>
    <submittedName>
        <fullName evidence="2">M48 family metallopeptidase</fullName>
    </submittedName>
</protein>
<dbReference type="InterPro" id="IPR002725">
    <property type="entry name" value="YgjP-like_metallopeptidase"/>
</dbReference>
<evidence type="ECO:0000313" key="3">
    <source>
        <dbReference type="Proteomes" id="UP000824107"/>
    </source>
</evidence>
<dbReference type="AlphaFoldDB" id="A0A9D1M4M6"/>
<dbReference type="Proteomes" id="UP000824107">
    <property type="component" value="Unassembled WGS sequence"/>
</dbReference>
<proteinExistence type="predicted"/>
<feature type="domain" description="YgjP-like metallopeptidase" evidence="1">
    <location>
        <begin position="30"/>
        <end position="227"/>
    </location>
</feature>
<dbReference type="InterPro" id="IPR053136">
    <property type="entry name" value="UTP_pyrophosphatase-like"/>
</dbReference>
<comment type="caution">
    <text evidence="2">The sequence shown here is derived from an EMBL/GenBank/DDBJ whole genome shotgun (WGS) entry which is preliminary data.</text>
</comment>
<name>A0A9D1M4M6_9PROT</name>
<reference evidence="2" key="1">
    <citation type="submission" date="2020-10" db="EMBL/GenBank/DDBJ databases">
        <authorList>
            <person name="Gilroy R."/>
        </authorList>
    </citation>
    <scope>NUCLEOTIDE SEQUENCE</scope>
    <source>
        <strain evidence="2">ChiW3-316</strain>
    </source>
</reference>
<sequence>MKITLLTGKTYDIETAVGFPLKVVKSPRAKRLTLRIDQQERLPVLTLPNRCTAKRAVEFVLSYKEWIEQALSKIPETRKFTHGDEICFFGRTLKIVHTPRRRCGVMEEDGSLCVSGSAEFLHRRVKDYLKKQACIELWKRSKQAAEQIGCRLNDVTIKDTKSRWGSCSSLHNINYNWRISLAPECVISYMVAHEVSHLKHQDHSRAFWKCVKELYPQAEEGKNWLRRYGKELYSYE</sequence>
<evidence type="ECO:0000313" key="2">
    <source>
        <dbReference type="EMBL" id="HIU53544.1"/>
    </source>
</evidence>
<evidence type="ECO:0000259" key="1">
    <source>
        <dbReference type="Pfam" id="PF01863"/>
    </source>
</evidence>
<dbReference type="PANTHER" id="PTHR30399:SF1">
    <property type="entry name" value="UTP PYROPHOSPHATASE"/>
    <property type="match status" value="1"/>
</dbReference>
<gene>
    <name evidence="2" type="ORF">IAD20_05635</name>
</gene>
<organism evidence="2 3">
    <name type="scientific">Candidatus Scatocola faecipullorum</name>
    <dbReference type="NCBI Taxonomy" id="2840917"/>
    <lineage>
        <taxon>Bacteria</taxon>
        <taxon>Pseudomonadati</taxon>
        <taxon>Pseudomonadota</taxon>
        <taxon>Alphaproteobacteria</taxon>
        <taxon>Rhodospirillales</taxon>
        <taxon>Rhodospirillaceae</taxon>
        <taxon>Rhodospirillaceae incertae sedis</taxon>
        <taxon>Candidatus Scatocola</taxon>
    </lineage>
</organism>
<accession>A0A9D1M4M6</accession>